<evidence type="ECO:0000313" key="2">
    <source>
        <dbReference type="Proteomes" id="UP000837857"/>
    </source>
</evidence>
<protein>
    <submittedName>
        <fullName evidence="1">Uncharacterized protein</fullName>
    </submittedName>
</protein>
<reference evidence="1" key="1">
    <citation type="submission" date="2022-03" db="EMBL/GenBank/DDBJ databases">
        <authorList>
            <person name="Martin H S."/>
        </authorList>
    </citation>
    <scope>NUCLEOTIDE SEQUENCE</scope>
</reference>
<dbReference type="Proteomes" id="UP000837857">
    <property type="component" value="Chromosome 15"/>
</dbReference>
<dbReference type="EMBL" id="OW152827">
    <property type="protein sequence ID" value="CAH2043884.1"/>
    <property type="molecule type" value="Genomic_DNA"/>
</dbReference>
<sequence>MTLGHSYSYLNRIVHPFLTVAFIINRAIQLMRPYRDRDRPLPVINGNVQSRLRVLLLSGDKAFVRSAGAARAGAGLRGDARSGSGIWHGQLTPLIGSRAEFAGK</sequence>
<accession>A0ABN8HYJ5</accession>
<keyword evidence="2" id="KW-1185">Reference proteome</keyword>
<name>A0ABN8HYJ5_9NEOP</name>
<evidence type="ECO:0000313" key="1">
    <source>
        <dbReference type="EMBL" id="CAH2043884.1"/>
    </source>
</evidence>
<gene>
    <name evidence="1" type="ORF">IPOD504_LOCUS4491</name>
</gene>
<organism evidence="1 2">
    <name type="scientific">Iphiclides podalirius</name>
    <name type="common">scarce swallowtail</name>
    <dbReference type="NCBI Taxonomy" id="110791"/>
    <lineage>
        <taxon>Eukaryota</taxon>
        <taxon>Metazoa</taxon>
        <taxon>Ecdysozoa</taxon>
        <taxon>Arthropoda</taxon>
        <taxon>Hexapoda</taxon>
        <taxon>Insecta</taxon>
        <taxon>Pterygota</taxon>
        <taxon>Neoptera</taxon>
        <taxon>Endopterygota</taxon>
        <taxon>Lepidoptera</taxon>
        <taxon>Glossata</taxon>
        <taxon>Ditrysia</taxon>
        <taxon>Papilionoidea</taxon>
        <taxon>Papilionidae</taxon>
        <taxon>Papilioninae</taxon>
        <taxon>Iphiclides</taxon>
    </lineage>
</organism>
<proteinExistence type="predicted"/>
<feature type="non-terminal residue" evidence="1">
    <location>
        <position position="104"/>
    </location>
</feature>